<dbReference type="GO" id="GO:0005634">
    <property type="term" value="C:nucleus"/>
    <property type="evidence" value="ECO:0007669"/>
    <property type="project" value="UniProtKB-SubCell"/>
</dbReference>
<accession>D8TC26</accession>
<dbReference type="AlphaFoldDB" id="D8TC26"/>
<dbReference type="InterPro" id="IPR039781">
    <property type="entry name" value="Rad21/Rec8-like"/>
</dbReference>
<evidence type="ECO:0000313" key="4">
    <source>
        <dbReference type="EMBL" id="EFJ05767.1"/>
    </source>
</evidence>
<dbReference type="STRING" id="88036.D8TC26"/>
<dbReference type="eggNOG" id="KOG1213">
    <property type="taxonomic scope" value="Eukaryota"/>
</dbReference>
<dbReference type="GO" id="GO:0007062">
    <property type="term" value="P:sister chromatid cohesion"/>
    <property type="evidence" value="ECO:0007669"/>
    <property type="project" value="InterPro"/>
</dbReference>
<organism evidence="5">
    <name type="scientific">Selaginella moellendorffii</name>
    <name type="common">Spikemoss</name>
    <dbReference type="NCBI Taxonomy" id="88036"/>
    <lineage>
        <taxon>Eukaryota</taxon>
        <taxon>Viridiplantae</taxon>
        <taxon>Streptophyta</taxon>
        <taxon>Embryophyta</taxon>
        <taxon>Tracheophyta</taxon>
        <taxon>Lycopodiopsida</taxon>
        <taxon>Selaginellales</taxon>
        <taxon>Selaginellaceae</taxon>
        <taxon>Selaginella</taxon>
    </lineage>
</organism>
<keyword evidence="5" id="KW-1185">Reference proteome</keyword>
<proteinExistence type="predicted"/>
<dbReference type="KEGG" id="smo:SELMODRAFT_6953"/>
<feature type="domain" description="Rad21/Rec8-like protein N-terminal" evidence="3">
    <location>
        <begin position="2"/>
        <end position="80"/>
    </location>
</feature>
<dbReference type="PANTHER" id="PTHR12585">
    <property type="entry name" value="SCC1 / RAD21 FAMILY MEMBER"/>
    <property type="match status" value="1"/>
</dbReference>
<evidence type="ECO:0000256" key="1">
    <source>
        <dbReference type="ARBA" id="ARBA00004123"/>
    </source>
</evidence>
<dbReference type="EMBL" id="GL377714">
    <property type="protein sequence ID" value="EFJ05767.1"/>
    <property type="molecule type" value="Genomic_DNA"/>
</dbReference>
<name>D8TC26_SELML</name>
<evidence type="ECO:0000313" key="5">
    <source>
        <dbReference type="Proteomes" id="UP000001514"/>
    </source>
</evidence>
<dbReference type="Pfam" id="PF04825">
    <property type="entry name" value="Rad21_Rec8_N"/>
    <property type="match status" value="1"/>
</dbReference>
<feature type="non-terminal residue" evidence="4">
    <location>
        <position position="80"/>
    </location>
</feature>
<sequence>LPRKGPLGTAWRAAHVERRLARSEISAADIATTVDEILRFPDVPLSLRVSAYLLLGVARIYSRKVVYLLAVSNETWEKVK</sequence>
<evidence type="ECO:0000256" key="2">
    <source>
        <dbReference type="ARBA" id="ARBA00023242"/>
    </source>
</evidence>
<dbReference type="Proteomes" id="UP000001514">
    <property type="component" value="Unassembled WGS sequence"/>
</dbReference>
<evidence type="ECO:0000259" key="3">
    <source>
        <dbReference type="Pfam" id="PF04825"/>
    </source>
</evidence>
<dbReference type="PANTHER" id="PTHR12585:SF69">
    <property type="entry name" value="FI11703P"/>
    <property type="match status" value="1"/>
</dbReference>
<feature type="non-terminal residue" evidence="4">
    <location>
        <position position="1"/>
    </location>
</feature>
<keyword evidence="2" id="KW-0539">Nucleus</keyword>
<dbReference type="GO" id="GO:0008278">
    <property type="term" value="C:cohesin complex"/>
    <property type="evidence" value="ECO:0007669"/>
    <property type="project" value="InterPro"/>
</dbReference>
<dbReference type="InterPro" id="IPR006910">
    <property type="entry name" value="Rad21_Rec8_N"/>
</dbReference>
<comment type="subcellular location">
    <subcellularLocation>
        <location evidence="1">Nucleus</location>
    </subcellularLocation>
</comment>
<reference evidence="4 5" key="1">
    <citation type="journal article" date="2011" name="Science">
        <title>The Selaginella genome identifies genetic changes associated with the evolution of vascular plants.</title>
        <authorList>
            <person name="Banks J.A."/>
            <person name="Nishiyama T."/>
            <person name="Hasebe M."/>
            <person name="Bowman J.L."/>
            <person name="Gribskov M."/>
            <person name="dePamphilis C."/>
            <person name="Albert V.A."/>
            <person name="Aono N."/>
            <person name="Aoyama T."/>
            <person name="Ambrose B.A."/>
            <person name="Ashton N.W."/>
            <person name="Axtell M.J."/>
            <person name="Barker E."/>
            <person name="Barker M.S."/>
            <person name="Bennetzen J.L."/>
            <person name="Bonawitz N.D."/>
            <person name="Chapple C."/>
            <person name="Cheng C."/>
            <person name="Correa L.G."/>
            <person name="Dacre M."/>
            <person name="DeBarry J."/>
            <person name="Dreyer I."/>
            <person name="Elias M."/>
            <person name="Engstrom E.M."/>
            <person name="Estelle M."/>
            <person name="Feng L."/>
            <person name="Finet C."/>
            <person name="Floyd S.K."/>
            <person name="Frommer W.B."/>
            <person name="Fujita T."/>
            <person name="Gramzow L."/>
            <person name="Gutensohn M."/>
            <person name="Harholt J."/>
            <person name="Hattori M."/>
            <person name="Heyl A."/>
            <person name="Hirai T."/>
            <person name="Hiwatashi Y."/>
            <person name="Ishikawa M."/>
            <person name="Iwata M."/>
            <person name="Karol K.G."/>
            <person name="Koehler B."/>
            <person name="Kolukisaoglu U."/>
            <person name="Kubo M."/>
            <person name="Kurata T."/>
            <person name="Lalonde S."/>
            <person name="Li K."/>
            <person name="Li Y."/>
            <person name="Litt A."/>
            <person name="Lyons E."/>
            <person name="Manning G."/>
            <person name="Maruyama T."/>
            <person name="Michael T.P."/>
            <person name="Mikami K."/>
            <person name="Miyazaki S."/>
            <person name="Morinaga S."/>
            <person name="Murata T."/>
            <person name="Mueller-Roeber B."/>
            <person name="Nelson D.R."/>
            <person name="Obara M."/>
            <person name="Oguri Y."/>
            <person name="Olmstead R.G."/>
            <person name="Onodera N."/>
            <person name="Petersen B.L."/>
            <person name="Pils B."/>
            <person name="Prigge M."/>
            <person name="Rensing S.A."/>
            <person name="Riano-Pachon D.M."/>
            <person name="Roberts A.W."/>
            <person name="Sato Y."/>
            <person name="Scheller H.V."/>
            <person name="Schulz B."/>
            <person name="Schulz C."/>
            <person name="Shakirov E.V."/>
            <person name="Shibagaki N."/>
            <person name="Shinohara N."/>
            <person name="Shippen D.E."/>
            <person name="Soerensen I."/>
            <person name="Sotooka R."/>
            <person name="Sugimoto N."/>
            <person name="Sugita M."/>
            <person name="Sumikawa N."/>
            <person name="Tanurdzic M."/>
            <person name="Theissen G."/>
            <person name="Ulvskov P."/>
            <person name="Wakazuki S."/>
            <person name="Weng J.K."/>
            <person name="Willats W.W."/>
            <person name="Wipf D."/>
            <person name="Wolf P.G."/>
            <person name="Yang L."/>
            <person name="Zimmer A.D."/>
            <person name="Zhu Q."/>
            <person name="Mitros T."/>
            <person name="Hellsten U."/>
            <person name="Loque D."/>
            <person name="Otillar R."/>
            <person name="Salamov A."/>
            <person name="Schmutz J."/>
            <person name="Shapiro H."/>
            <person name="Lindquist E."/>
            <person name="Lucas S."/>
            <person name="Rokhsar D."/>
            <person name="Grigoriev I.V."/>
        </authorList>
    </citation>
    <scope>NUCLEOTIDE SEQUENCE [LARGE SCALE GENOMIC DNA]</scope>
</reference>
<dbReference type="InParanoid" id="D8TC26"/>
<protein>
    <recommendedName>
        <fullName evidence="3">Rad21/Rec8-like protein N-terminal domain-containing protein</fullName>
    </recommendedName>
</protein>
<dbReference type="OrthoDB" id="10071381at2759"/>
<dbReference type="HOGENOM" id="CLU_106119_2_0_1"/>
<gene>
    <name evidence="4" type="ORF">SELMODRAFT_6953</name>
</gene>